<feature type="compositionally biased region" description="Acidic residues" evidence="7">
    <location>
        <begin position="20"/>
        <end position="44"/>
    </location>
</feature>
<dbReference type="SUPFAM" id="SSF47676">
    <property type="entry name" value="Conserved domain common to transcription factors TFIIS, elongin A, CRSP70"/>
    <property type="match status" value="1"/>
</dbReference>
<dbReference type="AlphaFoldDB" id="A0A1E1K0G5"/>
<comment type="subcellular location">
    <subcellularLocation>
        <location evidence="6">Nucleus</location>
    </subcellularLocation>
</comment>
<feature type="compositionally biased region" description="Basic and acidic residues" evidence="7">
    <location>
        <begin position="118"/>
        <end position="134"/>
    </location>
</feature>
<dbReference type="InterPro" id="IPR051037">
    <property type="entry name" value="RNAPII_TF_IWS1"/>
</dbReference>
<dbReference type="PANTHER" id="PTHR46010">
    <property type="entry name" value="PROTEIN IWS1 HOMOLOG"/>
    <property type="match status" value="1"/>
</dbReference>
<feature type="domain" description="TFIIS N-terminal" evidence="8">
    <location>
        <begin position="239"/>
        <end position="316"/>
    </location>
</feature>
<name>A0A1E1K0G5_9HELO</name>
<evidence type="ECO:0000256" key="3">
    <source>
        <dbReference type="ARBA" id="ARBA00023242"/>
    </source>
</evidence>
<dbReference type="Proteomes" id="UP000178129">
    <property type="component" value="Unassembled WGS sequence"/>
</dbReference>
<dbReference type="GO" id="GO:0016973">
    <property type="term" value="P:poly(A)+ mRNA export from nucleus"/>
    <property type="evidence" value="ECO:0007669"/>
    <property type="project" value="TreeGrafter"/>
</dbReference>
<organism evidence="9 10">
    <name type="scientific">Rhynchosporium graminicola</name>
    <dbReference type="NCBI Taxonomy" id="2792576"/>
    <lineage>
        <taxon>Eukaryota</taxon>
        <taxon>Fungi</taxon>
        <taxon>Dikarya</taxon>
        <taxon>Ascomycota</taxon>
        <taxon>Pezizomycotina</taxon>
        <taxon>Leotiomycetes</taxon>
        <taxon>Helotiales</taxon>
        <taxon>Ploettnerulaceae</taxon>
        <taxon>Rhynchosporium</taxon>
    </lineage>
</organism>
<keyword evidence="9" id="KW-0251">Elongation factor</keyword>
<dbReference type="InterPro" id="IPR017923">
    <property type="entry name" value="TFIIS_N"/>
</dbReference>
<keyword evidence="3 6" id="KW-0539">Nucleus</keyword>
<comment type="caution">
    <text evidence="9">The sequence shown here is derived from an EMBL/GenBank/DDBJ whole genome shotgun (WGS) entry which is preliminary data.</text>
</comment>
<keyword evidence="10" id="KW-1185">Reference proteome</keyword>
<dbReference type="InParanoid" id="A0A1E1K0G5"/>
<dbReference type="GO" id="GO:0005634">
    <property type="term" value="C:nucleus"/>
    <property type="evidence" value="ECO:0007669"/>
    <property type="project" value="UniProtKB-SubCell"/>
</dbReference>
<evidence type="ECO:0000256" key="6">
    <source>
        <dbReference type="PROSITE-ProRule" id="PRU00649"/>
    </source>
</evidence>
<dbReference type="FunCoup" id="A0A1E1K0G5">
    <property type="interactions" value="350"/>
</dbReference>
<comment type="similarity">
    <text evidence="5">Belongs to the IWS1 family.</text>
</comment>
<evidence type="ECO:0000256" key="7">
    <source>
        <dbReference type="SAM" id="MobiDB-lite"/>
    </source>
</evidence>
<gene>
    <name evidence="9" type="ORF">RCO7_06990</name>
</gene>
<dbReference type="PANTHER" id="PTHR46010:SF1">
    <property type="entry name" value="PROTEIN IWS1 HOMOLOG"/>
    <property type="match status" value="1"/>
</dbReference>
<feature type="compositionally biased region" description="Basic and acidic residues" evidence="7">
    <location>
        <begin position="76"/>
        <end position="88"/>
    </location>
</feature>
<reference evidence="10" key="1">
    <citation type="submission" date="2016-03" db="EMBL/GenBank/DDBJ databases">
        <authorList>
            <person name="Ploux O."/>
        </authorList>
    </citation>
    <scope>NUCLEOTIDE SEQUENCE [LARGE SCALE GENOMIC DNA]</scope>
    <source>
        <strain evidence="10">UK7</strain>
    </source>
</reference>
<sequence>MSDEERDTPPPPAANPNLDMDNEENDVSDNESELSEVDEAEFAEFDPTTVALEDRPLVGIDEDVAKTLKAGKRKRAEGEGKKPKEAKRDKKKRPRREDDEDPDGQVLDGKRTKKPKSVRSEREKGDKPRERRPPTPENEENMTPEERRRRALDKAMDAALKNPNKRRRKKDEVDLEEAFDDEIAALKIRMEKACEADNFAREQGQPALQKLVMLPEVVALLNRNTVQHSIVDPDTNFLQSVKFFLEPLNDGSLPAYNIQRDLFAALTKLPIEKEALLSSGIGKVVLYYTKSKKPEIQIKRTAERLLGEWSRPILKRSDDYKKRKVATKEFDHQAAALAHRPSGTQLSQMPPSQRITMSQKELERERVLAQPIRSARARMESSNTSYTIAPKSTFDATKGLDPSTRPIGAGGMEAFRKMTAKQGKKRS</sequence>
<protein>
    <submittedName>
        <fullName evidence="9">Probable SPN1 Protein is Spt6-interacting putative elongation factor</fullName>
    </submittedName>
</protein>
<dbReference type="FunFam" id="1.20.930.10:FF:000003">
    <property type="entry name" value="Putative Transcription factor IWS1"/>
    <property type="match status" value="1"/>
</dbReference>
<evidence type="ECO:0000313" key="9">
    <source>
        <dbReference type="EMBL" id="CZS91625.1"/>
    </source>
</evidence>
<feature type="region of interest" description="Disordered" evidence="7">
    <location>
        <begin position="378"/>
        <end position="427"/>
    </location>
</feature>
<dbReference type="Gene3D" id="1.20.930.10">
    <property type="entry name" value="Conserved domain common to transcription factors TFIIS, elongin A, CRSP70"/>
    <property type="match status" value="1"/>
</dbReference>
<keyword evidence="9" id="KW-0648">Protein biosynthesis</keyword>
<evidence type="ECO:0000313" key="10">
    <source>
        <dbReference type="Proteomes" id="UP000178129"/>
    </source>
</evidence>
<evidence type="ECO:0000256" key="4">
    <source>
        <dbReference type="ARBA" id="ARBA00037349"/>
    </source>
</evidence>
<evidence type="ECO:0000256" key="1">
    <source>
        <dbReference type="ARBA" id="ARBA00023015"/>
    </source>
</evidence>
<keyword evidence="1" id="KW-0805">Transcription regulation</keyword>
<accession>A0A1E1K0G5</accession>
<proteinExistence type="inferred from homology"/>
<dbReference type="PROSITE" id="PS51319">
    <property type="entry name" value="TFIIS_N"/>
    <property type="match status" value="1"/>
</dbReference>
<dbReference type="GO" id="GO:0003746">
    <property type="term" value="F:translation elongation factor activity"/>
    <property type="evidence" value="ECO:0007669"/>
    <property type="project" value="UniProtKB-KW"/>
</dbReference>
<dbReference type="Pfam" id="PF08711">
    <property type="entry name" value="Med26"/>
    <property type="match status" value="1"/>
</dbReference>
<dbReference type="InterPro" id="IPR035441">
    <property type="entry name" value="TFIIS/LEDGF_dom_sf"/>
</dbReference>
<feature type="region of interest" description="Disordered" evidence="7">
    <location>
        <begin position="1"/>
        <end position="149"/>
    </location>
</feature>
<evidence type="ECO:0000256" key="2">
    <source>
        <dbReference type="ARBA" id="ARBA00023163"/>
    </source>
</evidence>
<feature type="compositionally biased region" description="Basic residues" evidence="7">
    <location>
        <begin position="418"/>
        <end position="427"/>
    </location>
</feature>
<dbReference type="EMBL" id="FJUW01000004">
    <property type="protein sequence ID" value="CZS91625.1"/>
    <property type="molecule type" value="Genomic_DNA"/>
</dbReference>
<evidence type="ECO:0000256" key="5">
    <source>
        <dbReference type="ARBA" id="ARBA00037992"/>
    </source>
</evidence>
<keyword evidence="2" id="KW-0804">Transcription</keyword>
<comment type="function">
    <text evidence="4">Transcription factor involved in RNA polymerase II transcription regulation. May function in both SPT15/TBP post-recruitment and recruitment steps of transcription.</text>
</comment>
<dbReference type="STRING" id="914237.A0A1E1K0G5"/>
<evidence type="ECO:0000259" key="8">
    <source>
        <dbReference type="PROSITE" id="PS51319"/>
    </source>
</evidence>